<evidence type="ECO:0000313" key="2">
    <source>
        <dbReference type="Proteomes" id="UP001215231"/>
    </source>
</evidence>
<protein>
    <submittedName>
        <fullName evidence="1">Uncharacterized protein</fullName>
    </submittedName>
</protein>
<reference evidence="1 2" key="1">
    <citation type="journal article" date="2022" name="Mar. Drugs">
        <title>Bioassay-Guided Fractionation Leads to the Detection of Cholic Acid Generated by the Rare Thalassomonas sp.</title>
        <authorList>
            <person name="Pheiffer F."/>
            <person name="Schneider Y.K."/>
            <person name="Hansen E.H."/>
            <person name="Andersen J.H."/>
            <person name="Isaksson J."/>
            <person name="Busche T."/>
            <person name="R C."/>
            <person name="Kalinowski J."/>
            <person name="Zyl L.V."/>
            <person name="Trindade M."/>
        </authorList>
    </citation>
    <scope>NUCLEOTIDE SEQUENCE [LARGE SCALE GENOMIC DNA]</scope>
    <source>
        <strain evidence="1 2">A5K-61T</strain>
    </source>
</reference>
<sequence>MEIADECDINGCRVDLATQTVVDKHSFIVPSLQSSGAFTMDLPVNTRVRWLDTWYDITDGILEIELDQSGNFPLIIKHPLYITEYLTLENI</sequence>
<name>A0ABY7VCK2_9GAMM</name>
<organism evidence="1 2">
    <name type="scientific">Thalassomonas haliotis</name>
    <dbReference type="NCBI Taxonomy" id="485448"/>
    <lineage>
        <taxon>Bacteria</taxon>
        <taxon>Pseudomonadati</taxon>
        <taxon>Pseudomonadota</taxon>
        <taxon>Gammaproteobacteria</taxon>
        <taxon>Alteromonadales</taxon>
        <taxon>Colwelliaceae</taxon>
        <taxon>Thalassomonas</taxon>
    </lineage>
</organism>
<dbReference type="RefSeq" id="WP_274051493.1">
    <property type="nucleotide sequence ID" value="NZ_CP059693.1"/>
</dbReference>
<proteinExistence type="predicted"/>
<evidence type="ECO:0000313" key="1">
    <source>
        <dbReference type="EMBL" id="WDE11339.1"/>
    </source>
</evidence>
<dbReference type="Proteomes" id="UP001215231">
    <property type="component" value="Chromosome"/>
</dbReference>
<dbReference type="EMBL" id="CP059693">
    <property type="protein sequence ID" value="WDE11339.1"/>
    <property type="molecule type" value="Genomic_DNA"/>
</dbReference>
<gene>
    <name evidence="1" type="ORF">H3N35_24475</name>
</gene>
<keyword evidence="2" id="KW-1185">Reference proteome</keyword>
<accession>A0ABY7VCK2</accession>